<dbReference type="InterPro" id="IPR021109">
    <property type="entry name" value="Peptidase_aspartic_dom_sf"/>
</dbReference>
<dbReference type="PROSITE" id="PS51767">
    <property type="entry name" value="PEPTIDASE_A1"/>
    <property type="match status" value="1"/>
</dbReference>
<dbReference type="PANTHER" id="PTHR47966">
    <property type="entry name" value="BETA-SITE APP-CLEAVING ENZYME, ISOFORM A-RELATED"/>
    <property type="match status" value="1"/>
</dbReference>
<accession>A0A2H3JQZ4</accession>
<evidence type="ECO:0000256" key="6">
    <source>
        <dbReference type="ARBA" id="ARBA00022801"/>
    </source>
</evidence>
<evidence type="ECO:0000256" key="7">
    <source>
        <dbReference type="ARBA" id="ARBA00023136"/>
    </source>
</evidence>
<evidence type="ECO:0000256" key="13">
    <source>
        <dbReference type="SAM" id="MobiDB-lite"/>
    </source>
</evidence>
<keyword evidence="8" id="KW-0325">Glycoprotein</keyword>
<dbReference type="GO" id="GO:0006508">
    <property type="term" value="P:proteolysis"/>
    <property type="evidence" value="ECO:0007669"/>
    <property type="project" value="UniProtKB-KW"/>
</dbReference>
<keyword evidence="11" id="KW-1015">Disulfide bond</keyword>
<evidence type="ECO:0000313" key="16">
    <source>
        <dbReference type="EMBL" id="PCH42313.1"/>
    </source>
</evidence>
<evidence type="ECO:0000259" key="15">
    <source>
        <dbReference type="PROSITE" id="PS51767"/>
    </source>
</evidence>
<reference evidence="16 17" key="1">
    <citation type="journal article" date="2012" name="Science">
        <title>The Paleozoic origin of enzymatic lignin decomposition reconstructed from 31 fungal genomes.</title>
        <authorList>
            <person name="Floudas D."/>
            <person name="Binder M."/>
            <person name="Riley R."/>
            <person name="Barry K."/>
            <person name="Blanchette R.A."/>
            <person name="Henrissat B."/>
            <person name="Martinez A.T."/>
            <person name="Otillar R."/>
            <person name="Spatafora J.W."/>
            <person name="Yadav J.S."/>
            <person name="Aerts A."/>
            <person name="Benoit I."/>
            <person name="Boyd A."/>
            <person name="Carlson A."/>
            <person name="Copeland A."/>
            <person name="Coutinho P.M."/>
            <person name="de Vries R.P."/>
            <person name="Ferreira P."/>
            <person name="Findley K."/>
            <person name="Foster B."/>
            <person name="Gaskell J."/>
            <person name="Glotzer D."/>
            <person name="Gorecki P."/>
            <person name="Heitman J."/>
            <person name="Hesse C."/>
            <person name="Hori C."/>
            <person name="Igarashi K."/>
            <person name="Jurgens J.A."/>
            <person name="Kallen N."/>
            <person name="Kersten P."/>
            <person name="Kohler A."/>
            <person name="Kuees U."/>
            <person name="Kumar T.K.A."/>
            <person name="Kuo A."/>
            <person name="LaButti K."/>
            <person name="Larrondo L.F."/>
            <person name="Lindquist E."/>
            <person name="Ling A."/>
            <person name="Lombard V."/>
            <person name="Lucas S."/>
            <person name="Lundell T."/>
            <person name="Martin R."/>
            <person name="McLaughlin D.J."/>
            <person name="Morgenstern I."/>
            <person name="Morin E."/>
            <person name="Murat C."/>
            <person name="Nagy L.G."/>
            <person name="Nolan M."/>
            <person name="Ohm R.A."/>
            <person name="Patyshakuliyeva A."/>
            <person name="Rokas A."/>
            <person name="Ruiz-Duenas F.J."/>
            <person name="Sabat G."/>
            <person name="Salamov A."/>
            <person name="Samejima M."/>
            <person name="Schmutz J."/>
            <person name="Slot J.C."/>
            <person name="St John F."/>
            <person name="Stenlid J."/>
            <person name="Sun H."/>
            <person name="Sun S."/>
            <person name="Syed K."/>
            <person name="Tsang A."/>
            <person name="Wiebenga A."/>
            <person name="Young D."/>
            <person name="Pisabarro A."/>
            <person name="Eastwood D.C."/>
            <person name="Martin F."/>
            <person name="Cullen D."/>
            <person name="Grigoriev I.V."/>
            <person name="Hibbett D.S."/>
        </authorList>
    </citation>
    <scope>NUCLEOTIDE SEQUENCE [LARGE SCALE GENOMIC DNA]</scope>
    <source>
        <strain evidence="16 17">MD-104</strain>
    </source>
</reference>
<dbReference type="PROSITE" id="PS00141">
    <property type="entry name" value="ASP_PROTEASE"/>
    <property type="match status" value="1"/>
</dbReference>
<comment type="similarity">
    <text evidence="2 12">Belongs to the peptidase A1 family.</text>
</comment>
<dbReference type="EMBL" id="KB468124">
    <property type="protein sequence ID" value="PCH42313.1"/>
    <property type="molecule type" value="Genomic_DNA"/>
</dbReference>
<dbReference type="GO" id="GO:0004190">
    <property type="term" value="F:aspartic-type endopeptidase activity"/>
    <property type="evidence" value="ECO:0007669"/>
    <property type="project" value="UniProtKB-KW"/>
</dbReference>
<feature type="active site" evidence="10">
    <location>
        <position position="202"/>
    </location>
</feature>
<evidence type="ECO:0000256" key="2">
    <source>
        <dbReference type="ARBA" id="ARBA00007447"/>
    </source>
</evidence>
<dbReference type="STRING" id="742152.A0A2H3JQZ4"/>
<evidence type="ECO:0000256" key="11">
    <source>
        <dbReference type="PIRSR" id="PIRSR601461-2"/>
    </source>
</evidence>
<keyword evidence="3" id="KW-1003">Cell membrane</keyword>
<dbReference type="OMA" id="AASNTWV"/>
<evidence type="ECO:0000256" key="5">
    <source>
        <dbReference type="ARBA" id="ARBA00022750"/>
    </source>
</evidence>
<keyword evidence="17" id="KW-1185">Reference proteome</keyword>
<dbReference type="InterPro" id="IPR033121">
    <property type="entry name" value="PEPTIDASE_A1"/>
</dbReference>
<keyword evidence="7" id="KW-0472">Membrane</keyword>
<dbReference type="OrthoDB" id="2747330at2759"/>
<dbReference type="Pfam" id="PF00026">
    <property type="entry name" value="Asp"/>
    <property type="match status" value="1"/>
</dbReference>
<dbReference type="FunFam" id="2.40.70.10:FF:000060">
    <property type="entry name" value="Aspartic-type endopeptidase ctsD"/>
    <property type="match status" value="1"/>
</dbReference>
<dbReference type="Proteomes" id="UP000218811">
    <property type="component" value="Unassembled WGS sequence"/>
</dbReference>
<evidence type="ECO:0000256" key="9">
    <source>
        <dbReference type="ARBA" id="ARBA00023288"/>
    </source>
</evidence>
<name>A0A2H3JQZ4_WOLCO</name>
<dbReference type="SUPFAM" id="SSF50630">
    <property type="entry name" value="Acid proteases"/>
    <property type="match status" value="1"/>
</dbReference>
<dbReference type="Gene3D" id="2.40.70.10">
    <property type="entry name" value="Acid Proteases"/>
    <property type="match status" value="2"/>
</dbReference>
<comment type="subcellular location">
    <subcellularLocation>
        <location evidence="1">Cell membrane</location>
    </subcellularLocation>
</comment>
<evidence type="ECO:0000256" key="3">
    <source>
        <dbReference type="ARBA" id="ARBA00022475"/>
    </source>
</evidence>
<gene>
    <name evidence="16" type="ORF">WOLCODRAFT_25288</name>
</gene>
<dbReference type="CDD" id="cd05471">
    <property type="entry name" value="pepsin_like"/>
    <property type="match status" value="1"/>
</dbReference>
<feature type="region of interest" description="Disordered" evidence="13">
    <location>
        <begin position="89"/>
        <end position="112"/>
    </location>
</feature>
<protein>
    <submittedName>
        <fullName evidence="16">Acid protease</fullName>
    </submittedName>
</protein>
<dbReference type="AlphaFoldDB" id="A0A2H3JQZ4"/>
<evidence type="ECO:0000256" key="4">
    <source>
        <dbReference type="ARBA" id="ARBA00022670"/>
    </source>
</evidence>
<feature type="chain" id="PRO_5013648744" evidence="14">
    <location>
        <begin position="20"/>
        <end position="508"/>
    </location>
</feature>
<keyword evidence="6 12" id="KW-0378">Hydrolase</keyword>
<organism evidence="16 17">
    <name type="scientific">Wolfiporia cocos (strain MD-104)</name>
    <name type="common">Brown rot fungus</name>
    <dbReference type="NCBI Taxonomy" id="742152"/>
    <lineage>
        <taxon>Eukaryota</taxon>
        <taxon>Fungi</taxon>
        <taxon>Dikarya</taxon>
        <taxon>Basidiomycota</taxon>
        <taxon>Agaricomycotina</taxon>
        <taxon>Agaricomycetes</taxon>
        <taxon>Polyporales</taxon>
        <taxon>Phaeolaceae</taxon>
        <taxon>Wolfiporia</taxon>
    </lineage>
</organism>
<dbReference type="InterPro" id="IPR001461">
    <property type="entry name" value="Aspartic_peptidase_A1"/>
</dbReference>
<dbReference type="GO" id="GO:0005886">
    <property type="term" value="C:plasma membrane"/>
    <property type="evidence" value="ECO:0007669"/>
    <property type="project" value="UniProtKB-SubCell"/>
</dbReference>
<keyword evidence="4 12" id="KW-0645">Protease</keyword>
<evidence type="ECO:0000256" key="12">
    <source>
        <dbReference type="RuleBase" id="RU000454"/>
    </source>
</evidence>
<evidence type="ECO:0000256" key="1">
    <source>
        <dbReference type="ARBA" id="ARBA00004236"/>
    </source>
</evidence>
<evidence type="ECO:0000256" key="8">
    <source>
        <dbReference type="ARBA" id="ARBA00023180"/>
    </source>
</evidence>
<keyword evidence="5 12" id="KW-0064">Aspartyl protease</keyword>
<proteinExistence type="inferred from homology"/>
<evidence type="ECO:0000256" key="14">
    <source>
        <dbReference type="SAM" id="SignalP"/>
    </source>
</evidence>
<dbReference type="FunFam" id="2.40.70.10:FF:000008">
    <property type="entry name" value="Cathepsin D"/>
    <property type="match status" value="1"/>
</dbReference>
<feature type="compositionally biased region" description="Basic residues" evidence="13">
    <location>
        <begin position="99"/>
        <end position="109"/>
    </location>
</feature>
<feature type="active site" evidence="10">
    <location>
        <position position="393"/>
    </location>
</feature>
<evidence type="ECO:0000256" key="10">
    <source>
        <dbReference type="PIRSR" id="PIRSR601461-1"/>
    </source>
</evidence>
<feature type="disulfide bond" evidence="11">
    <location>
        <begin position="215"/>
        <end position="224"/>
    </location>
</feature>
<keyword evidence="9" id="KW-0449">Lipoprotein</keyword>
<dbReference type="PANTHER" id="PTHR47966:SF75">
    <property type="entry name" value="ENDOPEPTIDASE (CTSD), PUTATIVE (AFU_ORTHOLOGUE AFUA_4G07040)-RELATED"/>
    <property type="match status" value="1"/>
</dbReference>
<dbReference type="PRINTS" id="PR00792">
    <property type="entry name" value="PEPSIN"/>
</dbReference>
<sequence length="508" mass="52564">MQLVLSFSVLLASILVTLSAVGDSAQAAPARRNNGMITLPLKRIHQTRDSGLHPQVFLQQHINRGLKRHARMTGRVQPSKRELQEKLHKRLYIPAPGRQNRKRKDRHVHGGLAAAAAASASVSASASAAGTASSSASSGTEPTTADGIPEIDVEAAASGGLTLANAPTANDSLGLDIEANDVGYVATVQIGTPAQDFLFLMDSGSADMWVGSETCTTEGTNQGCGNHTFLGPDSSSTFVEVGTQFEVTYGTGQVQGVTCQDNVNIAGLALNNHTFGVANVESSDFSADNIPFDGLMGLAQSGISEEGVPTPVEALASNGLISQAIASFKISRLADQLNDGEITFGGLDATKFDANTLVTFDNVNTEGFWEGDMTAVSSNGQDLGLTGRTAILDTGTTLIIAPQNDADAVHATIPGAASDGSGGYTIPCTTNTSIALTFGGQAFAINPLDLLFAPVNDNDLTGDCVSGISAGEVGGATEWLVGDVFLKNAYFSVNQNTNKISLAKLSTD</sequence>
<evidence type="ECO:0000313" key="17">
    <source>
        <dbReference type="Proteomes" id="UP000218811"/>
    </source>
</evidence>
<keyword evidence="14" id="KW-0732">Signal</keyword>
<feature type="signal peptide" evidence="14">
    <location>
        <begin position="1"/>
        <end position="19"/>
    </location>
</feature>
<dbReference type="InterPro" id="IPR034164">
    <property type="entry name" value="Pepsin-like_dom"/>
</dbReference>
<dbReference type="InterPro" id="IPR001969">
    <property type="entry name" value="Aspartic_peptidase_AS"/>
</dbReference>
<feature type="domain" description="Peptidase A1" evidence="15">
    <location>
        <begin position="184"/>
        <end position="503"/>
    </location>
</feature>